<protein>
    <submittedName>
        <fullName evidence="1">Uncharacterized protein</fullName>
    </submittedName>
</protein>
<reference evidence="1 2" key="1">
    <citation type="journal article" date="2011" name="Cell">
        <title>The monarch butterfly genome yields insights into long-distance migration.</title>
        <authorList>
            <person name="Zhan S."/>
            <person name="Merlin C."/>
            <person name="Boore J.L."/>
            <person name="Reppert S.M."/>
        </authorList>
    </citation>
    <scope>NUCLEOTIDE SEQUENCE [LARGE SCALE GENOMIC DNA]</scope>
    <source>
        <strain evidence="1">F-2</strain>
    </source>
</reference>
<dbReference type="KEGG" id="dpl:KGM_204073A"/>
<evidence type="ECO:0000313" key="2">
    <source>
        <dbReference type="Proteomes" id="UP000007151"/>
    </source>
</evidence>
<dbReference type="EMBL" id="AGBW02008989">
    <property type="protein sequence ID" value="OWR51965.1"/>
    <property type="molecule type" value="Genomic_DNA"/>
</dbReference>
<dbReference type="AlphaFoldDB" id="A0A212FDW5"/>
<dbReference type="Proteomes" id="UP000007151">
    <property type="component" value="Unassembled WGS sequence"/>
</dbReference>
<keyword evidence="2" id="KW-1185">Reference proteome</keyword>
<proteinExistence type="predicted"/>
<accession>A0A212FDW5</accession>
<feature type="non-terminal residue" evidence="1">
    <location>
        <position position="84"/>
    </location>
</feature>
<sequence length="84" mass="9112">MPLYGEGGIIPRKVSAPCTRDYDVSNNFVTIIERICERNGTKNERRREKEKKKCIQPPFGAGGGAALAPGGWGCIFLAVPFSLG</sequence>
<dbReference type="InParanoid" id="A0A212FDW5"/>
<name>A0A212FDW5_DANPL</name>
<organism evidence="1 2">
    <name type="scientific">Danaus plexippus plexippus</name>
    <dbReference type="NCBI Taxonomy" id="278856"/>
    <lineage>
        <taxon>Eukaryota</taxon>
        <taxon>Metazoa</taxon>
        <taxon>Ecdysozoa</taxon>
        <taxon>Arthropoda</taxon>
        <taxon>Hexapoda</taxon>
        <taxon>Insecta</taxon>
        <taxon>Pterygota</taxon>
        <taxon>Neoptera</taxon>
        <taxon>Endopterygota</taxon>
        <taxon>Lepidoptera</taxon>
        <taxon>Glossata</taxon>
        <taxon>Ditrysia</taxon>
        <taxon>Papilionoidea</taxon>
        <taxon>Nymphalidae</taxon>
        <taxon>Danainae</taxon>
        <taxon>Danaini</taxon>
        <taxon>Danaina</taxon>
        <taxon>Danaus</taxon>
        <taxon>Danaus</taxon>
    </lineage>
</organism>
<gene>
    <name evidence="1" type="ORF">KGM_204073A</name>
</gene>
<comment type="caution">
    <text evidence="1">The sequence shown here is derived from an EMBL/GenBank/DDBJ whole genome shotgun (WGS) entry which is preliminary data.</text>
</comment>
<evidence type="ECO:0000313" key="1">
    <source>
        <dbReference type="EMBL" id="OWR51965.1"/>
    </source>
</evidence>